<dbReference type="Pfam" id="PF02628">
    <property type="entry name" value="COX15-CtaA"/>
    <property type="match status" value="1"/>
</dbReference>
<dbReference type="RefSeq" id="WP_168151562.1">
    <property type="nucleotide sequence ID" value="NZ_JAAWVT010000003.1"/>
</dbReference>
<evidence type="ECO:0000256" key="6">
    <source>
        <dbReference type="ARBA" id="ARBA00023002"/>
    </source>
</evidence>
<dbReference type="EMBL" id="JAAWVT010000003">
    <property type="protein sequence ID" value="NKG20682.1"/>
    <property type="molecule type" value="Genomic_DNA"/>
</dbReference>
<dbReference type="Proteomes" id="UP000746595">
    <property type="component" value="Unassembled WGS sequence"/>
</dbReference>
<feature type="transmembrane region" description="Helical" evidence="12">
    <location>
        <begin position="230"/>
        <end position="254"/>
    </location>
</feature>
<evidence type="ECO:0000313" key="13">
    <source>
        <dbReference type="EMBL" id="NKG20682.1"/>
    </source>
</evidence>
<keyword evidence="10" id="KW-1015">Disulfide bond</keyword>
<feature type="transmembrane region" description="Helical" evidence="12">
    <location>
        <begin position="121"/>
        <end position="141"/>
    </location>
</feature>
<sequence>MSTNASATRWYALFADLIARLADKLPTTVNNTVHRLAIASLASQIGIIITGGAVRLTKSGLGCSQWPNCVPGSMTPVAEMGIHGLIEFGNRLLTFVLTAVAVAMIVSLWRMRATHKTVFRLSIALLAIIPAQALIGGITVWTRLNPWVVSLHFLVSAALVMAATLLVTRTGALRRGESSLGAPAGTTQRFLAWVIFAAAAVALVLGTIVTGTGPHAGDADAPRHMFDPYIVTRIHVVPVYLLVLAIIAALVLAYRNASDKKLRTPLLLLAAVVVLQGIIGYVQHFTGLPVLLVLAHMLGASLLASAAVNLWDRSTTKFPF</sequence>
<evidence type="ECO:0000256" key="8">
    <source>
        <dbReference type="ARBA" id="ARBA00023133"/>
    </source>
</evidence>
<evidence type="ECO:0000256" key="11">
    <source>
        <dbReference type="ARBA" id="ARBA00023444"/>
    </source>
</evidence>
<evidence type="ECO:0000256" key="5">
    <source>
        <dbReference type="ARBA" id="ARBA00022989"/>
    </source>
</evidence>
<name>A0ABX1G355_9MICC</name>
<comment type="subcellular location">
    <subcellularLocation>
        <location evidence="1">Membrane</location>
        <topology evidence="1">Multi-pass membrane protein</topology>
    </subcellularLocation>
</comment>
<evidence type="ECO:0000256" key="7">
    <source>
        <dbReference type="ARBA" id="ARBA00023004"/>
    </source>
</evidence>
<comment type="caution">
    <text evidence="13">The sequence shown here is derived from an EMBL/GenBank/DDBJ whole genome shotgun (WGS) entry which is preliminary data.</text>
</comment>
<dbReference type="InterPro" id="IPR050450">
    <property type="entry name" value="COX15/CtaA_HemeA_synthase"/>
</dbReference>
<dbReference type="PANTHER" id="PTHR35457">
    <property type="entry name" value="HEME A SYNTHASE"/>
    <property type="match status" value="1"/>
</dbReference>
<evidence type="ECO:0000256" key="2">
    <source>
        <dbReference type="ARBA" id="ARBA00022475"/>
    </source>
</evidence>
<evidence type="ECO:0000256" key="4">
    <source>
        <dbReference type="ARBA" id="ARBA00022723"/>
    </source>
</evidence>
<keyword evidence="9 12" id="KW-0472">Membrane</keyword>
<feature type="transmembrane region" description="Helical" evidence="12">
    <location>
        <begin position="266"/>
        <end position="284"/>
    </location>
</feature>
<dbReference type="InterPro" id="IPR003780">
    <property type="entry name" value="COX15/CtaA_fam"/>
</dbReference>
<gene>
    <name evidence="13" type="ORF">HED64_08175</name>
</gene>
<keyword evidence="2" id="KW-1003">Cell membrane</keyword>
<keyword evidence="3 12" id="KW-0812">Transmembrane</keyword>
<feature type="transmembrane region" description="Helical" evidence="12">
    <location>
        <begin position="147"/>
        <end position="169"/>
    </location>
</feature>
<dbReference type="PANTHER" id="PTHR35457:SF1">
    <property type="entry name" value="HEME A SYNTHASE"/>
    <property type="match status" value="1"/>
</dbReference>
<comment type="pathway">
    <text evidence="11">Porphyrin-containing compound metabolism.</text>
</comment>
<evidence type="ECO:0000256" key="1">
    <source>
        <dbReference type="ARBA" id="ARBA00004141"/>
    </source>
</evidence>
<accession>A0ABX1G355</accession>
<proteinExistence type="predicted"/>
<keyword evidence="6" id="KW-0560">Oxidoreductase</keyword>
<keyword evidence="4" id="KW-0479">Metal-binding</keyword>
<keyword evidence="14" id="KW-1185">Reference proteome</keyword>
<protein>
    <submittedName>
        <fullName evidence="13">Heme A synthase</fullName>
    </submittedName>
</protein>
<feature type="transmembrane region" description="Helical" evidence="12">
    <location>
        <begin position="190"/>
        <end position="210"/>
    </location>
</feature>
<feature type="transmembrane region" description="Helical" evidence="12">
    <location>
        <begin position="92"/>
        <end position="109"/>
    </location>
</feature>
<keyword evidence="5 12" id="KW-1133">Transmembrane helix</keyword>
<organism evidence="13 14">
    <name type="scientific">Paeniglutamicibacter terrestris</name>
    <dbReference type="NCBI Taxonomy" id="2723403"/>
    <lineage>
        <taxon>Bacteria</taxon>
        <taxon>Bacillati</taxon>
        <taxon>Actinomycetota</taxon>
        <taxon>Actinomycetes</taxon>
        <taxon>Micrococcales</taxon>
        <taxon>Micrococcaceae</taxon>
        <taxon>Paeniglutamicibacter</taxon>
    </lineage>
</organism>
<feature type="transmembrane region" description="Helical" evidence="12">
    <location>
        <begin position="290"/>
        <end position="311"/>
    </location>
</feature>
<evidence type="ECO:0000256" key="12">
    <source>
        <dbReference type="SAM" id="Phobius"/>
    </source>
</evidence>
<keyword evidence="7" id="KW-0408">Iron</keyword>
<keyword evidence="8" id="KW-0350">Heme biosynthesis</keyword>
<evidence type="ECO:0000256" key="10">
    <source>
        <dbReference type="ARBA" id="ARBA00023157"/>
    </source>
</evidence>
<evidence type="ECO:0000256" key="3">
    <source>
        <dbReference type="ARBA" id="ARBA00022692"/>
    </source>
</evidence>
<evidence type="ECO:0000313" key="14">
    <source>
        <dbReference type="Proteomes" id="UP000746595"/>
    </source>
</evidence>
<evidence type="ECO:0000256" key="9">
    <source>
        <dbReference type="ARBA" id="ARBA00023136"/>
    </source>
</evidence>
<reference evidence="13 14" key="1">
    <citation type="submission" date="2020-04" db="EMBL/GenBank/DDBJ databases">
        <title>Paeniglutamicibacter sp. ANT13_2, a novel actinomycete isolated from sediment in Antarctica.</title>
        <authorList>
            <person name="Sakdapetsiri C."/>
            <person name="Pinyakong O."/>
        </authorList>
    </citation>
    <scope>NUCLEOTIDE SEQUENCE [LARGE SCALE GENOMIC DNA]</scope>
    <source>
        <strain evidence="13 14">ANT13_2</strain>
    </source>
</reference>